<dbReference type="Gene3D" id="1.10.287.990">
    <property type="entry name" value="Fe,Mn superoxide dismutase (SOD) domain"/>
    <property type="match status" value="1"/>
</dbReference>
<dbReference type="SUPFAM" id="SSF54719">
    <property type="entry name" value="Fe,Mn superoxide dismutase (SOD), C-terminal domain"/>
    <property type="match status" value="1"/>
</dbReference>
<dbReference type="Proteomes" id="UP000433945">
    <property type="component" value="Unassembled WGS sequence"/>
</dbReference>
<dbReference type="GO" id="GO:0005737">
    <property type="term" value="C:cytoplasm"/>
    <property type="evidence" value="ECO:0007669"/>
    <property type="project" value="TreeGrafter"/>
</dbReference>
<dbReference type="PIRSF" id="PIRSF000349">
    <property type="entry name" value="SODismutase"/>
    <property type="match status" value="1"/>
</dbReference>
<keyword evidence="10" id="KW-1185">Reference proteome</keyword>
<dbReference type="EC" id="1.15.1.1" evidence="2 6"/>
<keyword evidence="4 6" id="KW-0560">Oxidoreductase</keyword>
<dbReference type="InterPro" id="IPR036324">
    <property type="entry name" value="Mn/Fe_SOD_N_sf"/>
</dbReference>
<evidence type="ECO:0000259" key="7">
    <source>
        <dbReference type="Pfam" id="PF00081"/>
    </source>
</evidence>
<comment type="function">
    <text evidence="6">Destroys radicals which are normally produced within the cells and which are toxic to biological systems.</text>
</comment>
<feature type="binding site" evidence="5">
    <location>
        <position position="28"/>
    </location>
    <ligand>
        <name>Mn(2+)</name>
        <dbReference type="ChEBI" id="CHEBI:29035"/>
    </ligand>
</feature>
<dbReference type="InterPro" id="IPR019832">
    <property type="entry name" value="Mn/Fe_SOD_C"/>
</dbReference>
<dbReference type="SUPFAM" id="SSF46609">
    <property type="entry name" value="Fe,Mn superoxide dismutase (SOD), N-terminal domain"/>
    <property type="match status" value="1"/>
</dbReference>
<dbReference type="Pfam" id="PF02777">
    <property type="entry name" value="Sod_Fe_C"/>
    <property type="match status" value="1"/>
</dbReference>
<dbReference type="AlphaFoldDB" id="A0A6N8HDZ1"/>
<dbReference type="PROSITE" id="PS00088">
    <property type="entry name" value="SOD_MN"/>
    <property type="match status" value="1"/>
</dbReference>
<name>A0A6N8HDZ1_9FLAO</name>
<feature type="binding site" evidence="5">
    <location>
        <position position="162"/>
    </location>
    <ligand>
        <name>Mn(2+)</name>
        <dbReference type="ChEBI" id="CHEBI:29035"/>
    </ligand>
</feature>
<dbReference type="Pfam" id="PF00081">
    <property type="entry name" value="Sod_Fe_N"/>
    <property type="match status" value="1"/>
</dbReference>
<dbReference type="OrthoDB" id="9803125at2"/>
<dbReference type="PANTHER" id="PTHR43595:SF2">
    <property type="entry name" value="SMALL RIBOSOMAL SUBUNIT PROTEIN MS42"/>
    <property type="match status" value="1"/>
</dbReference>
<evidence type="ECO:0000256" key="2">
    <source>
        <dbReference type="ARBA" id="ARBA00012682"/>
    </source>
</evidence>
<reference evidence="9 10" key="1">
    <citation type="submission" date="2019-12" db="EMBL/GenBank/DDBJ databases">
        <authorList>
            <person name="Sun J.-Q."/>
        </authorList>
    </citation>
    <scope>NUCLEOTIDE SEQUENCE [LARGE SCALE GENOMIC DNA]</scope>
    <source>
        <strain evidence="9 10">JCM 17928</strain>
    </source>
</reference>
<protein>
    <recommendedName>
        <fullName evidence="2 6">Superoxide dismutase</fullName>
        <ecNumber evidence="2 6">1.15.1.1</ecNumber>
    </recommendedName>
</protein>
<feature type="domain" description="Manganese/iron superoxide dismutase N-terminal" evidence="7">
    <location>
        <begin position="3"/>
        <end position="82"/>
    </location>
</feature>
<comment type="similarity">
    <text evidence="1 6">Belongs to the iron/manganese superoxide dismutase family.</text>
</comment>
<dbReference type="InterPro" id="IPR036314">
    <property type="entry name" value="SOD_C_sf"/>
</dbReference>
<keyword evidence="3 5" id="KW-0479">Metal-binding</keyword>
<feature type="domain" description="Manganese/iron superoxide dismutase C-terminal" evidence="8">
    <location>
        <begin position="89"/>
        <end position="194"/>
    </location>
</feature>
<dbReference type="PANTHER" id="PTHR43595">
    <property type="entry name" value="37S RIBOSOMAL PROTEIN S26, MITOCHONDRIAL"/>
    <property type="match status" value="1"/>
</dbReference>
<evidence type="ECO:0000313" key="9">
    <source>
        <dbReference type="EMBL" id="MUV03826.1"/>
    </source>
</evidence>
<dbReference type="GO" id="GO:0004784">
    <property type="term" value="F:superoxide dismutase activity"/>
    <property type="evidence" value="ECO:0007669"/>
    <property type="project" value="UniProtKB-EC"/>
</dbReference>
<feature type="binding site" evidence="5">
    <location>
        <position position="74"/>
    </location>
    <ligand>
        <name>Mn(2+)</name>
        <dbReference type="ChEBI" id="CHEBI:29035"/>
    </ligand>
</feature>
<dbReference type="InterPro" id="IPR001189">
    <property type="entry name" value="Mn/Fe_SOD"/>
</dbReference>
<evidence type="ECO:0000256" key="6">
    <source>
        <dbReference type="RuleBase" id="RU000414"/>
    </source>
</evidence>
<dbReference type="FunFam" id="3.55.40.20:FF:000001">
    <property type="entry name" value="Superoxide dismutase"/>
    <property type="match status" value="1"/>
</dbReference>
<evidence type="ECO:0000256" key="1">
    <source>
        <dbReference type="ARBA" id="ARBA00008714"/>
    </source>
</evidence>
<evidence type="ECO:0000256" key="4">
    <source>
        <dbReference type="ARBA" id="ARBA00023002"/>
    </source>
</evidence>
<comment type="caution">
    <text evidence="9">The sequence shown here is derived from an EMBL/GenBank/DDBJ whole genome shotgun (WGS) entry which is preliminary data.</text>
</comment>
<dbReference type="InterPro" id="IPR019831">
    <property type="entry name" value="Mn/Fe_SOD_N"/>
</dbReference>
<dbReference type="FunFam" id="1.10.287.990:FF:000001">
    <property type="entry name" value="Superoxide dismutase"/>
    <property type="match status" value="1"/>
</dbReference>
<gene>
    <name evidence="9" type="ORF">GN157_08910</name>
</gene>
<dbReference type="Gene3D" id="3.55.40.20">
    <property type="entry name" value="Iron/manganese superoxide dismutase, C-terminal domain"/>
    <property type="match status" value="1"/>
</dbReference>
<evidence type="ECO:0000259" key="8">
    <source>
        <dbReference type="Pfam" id="PF02777"/>
    </source>
</evidence>
<dbReference type="InterPro" id="IPR019833">
    <property type="entry name" value="Mn/Fe_SOD_BS"/>
</dbReference>
<accession>A0A6N8HDZ1</accession>
<dbReference type="GO" id="GO:0030145">
    <property type="term" value="F:manganese ion binding"/>
    <property type="evidence" value="ECO:0007669"/>
    <property type="project" value="UniProtKB-ARBA"/>
</dbReference>
<evidence type="ECO:0000313" key="10">
    <source>
        <dbReference type="Proteomes" id="UP000433945"/>
    </source>
</evidence>
<dbReference type="EMBL" id="WOWP01000026">
    <property type="protein sequence ID" value="MUV03826.1"/>
    <property type="molecule type" value="Genomic_DNA"/>
</dbReference>
<dbReference type="RefSeq" id="WP_157483070.1">
    <property type="nucleotide sequence ID" value="NZ_WOWP01000026.1"/>
</dbReference>
<proteinExistence type="inferred from homology"/>
<dbReference type="PRINTS" id="PR01703">
    <property type="entry name" value="MNSODISMTASE"/>
</dbReference>
<comment type="catalytic activity">
    <reaction evidence="6">
        <text>2 superoxide + 2 H(+) = H2O2 + O2</text>
        <dbReference type="Rhea" id="RHEA:20696"/>
        <dbReference type="ChEBI" id="CHEBI:15378"/>
        <dbReference type="ChEBI" id="CHEBI:15379"/>
        <dbReference type="ChEBI" id="CHEBI:16240"/>
        <dbReference type="ChEBI" id="CHEBI:18421"/>
        <dbReference type="EC" id="1.15.1.1"/>
    </reaction>
</comment>
<evidence type="ECO:0000256" key="5">
    <source>
        <dbReference type="PIRSR" id="PIRSR000349-1"/>
    </source>
</evidence>
<evidence type="ECO:0000256" key="3">
    <source>
        <dbReference type="ARBA" id="ARBA00022723"/>
    </source>
</evidence>
<sequence>MNKFELPTLPYAYNALEPHFDEETMTIHHQRHHQAYVDNLNKAIETNQRLEQIMPQVSKLSPAIRNNGGGHYNHSLFWKILSPSAKTEPTGKLADEINSTFGSLDKLKEEINKAGVTQFGSGWAWLYVKYNGTIAITATANQDNPLMDTQLTDRGLPILGVDVWEHAYYLKYRNKRADYLDAFWSVLDWEAVERNYEEALAKIK</sequence>
<feature type="binding site" evidence="5">
    <location>
        <position position="166"/>
    </location>
    <ligand>
        <name>Mn(2+)</name>
        <dbReference type="ChEBI" id="CHEBI:29035"/>
    </ligand>
</feature>
<organism evidence="9 10">
    <name type="scientific">Flavobacterium rakeshii</name>
    <dbReference type="NCBI Taxonomy" id="1038845"/>
    <lineage>
        <taxon>Bacteria</taxon>
        <taxon>Pseudomonadati</taxon>
        <taxon>Bacteroidota</taxon>
        <taxon>Flavobacteriia</taxon>
        <taxon>Flavobacteriales</taxon>
        <taxon>Flavobacteriaceae</taxon>
        <taxon>Flavobacterium</taxon>
    </lineage>
</organism>